<dbReference type="EMBL" id="CAKOAT010290710">
    <property type="protein sequence ID" value="CAH8360633.1"/>
    <property type="molecule type" value="Genomic_DNA"/>
</dbReference>
<feature type="non-terminal residue" evidence="2">
    <location>
        <position position="1"/>
    </location>
</feature>
<evidence type="ECO:0000256" key="1">
    <source>
        <dbReference type="SAM" id="MobiDB-lite"/>
    </source>
</evidence>
<evidence type="ECO:0000313" key="2">
    <source>
        <dbReference type="EMBL" id="CAH8360633.1"/>
    </source>
</evidence>
<gene>
    <name evidence="2" type="ORF">ERUC_LOCUS26389</name>
</gene>
<sequence length="240" mass="26521">GERQKGVPRVGQKNRYQCYRGGDKGKGLVKESQGEGRMEGAYHPYRERGTRGQKAPQVSNAKYRNQARGHLESQFGGSDRVLDNPEKLMLDAFKGASSKARKALLFEDQEPEALVDVTLHENESLALVNSSGGHAEGSERERVVVEQRQSDLDGENLMAEGVLLSDSELLLEDGLEAKALEDTINGMEEMQDGKLKVKNVDVGAGGPSKKRSAPYLSLHVRSCWEKLQLRDYTSIYDDGI</sequence>
<accession>A0ABC8KTY4</accession>
<organism evidence="2 3">
    <name type="scientific">Eruca vesicaria subsp. sativa</name>
    <name type="common">Garden rocket</name>
    <name type="synonym">Eruca sativa</name>
    <dbReference type="NCBI Taxonomy" id="29727"/>
    <lineage>
        <taxon>Eukaryota</taxon>
        <taxon>Viridiplantae</taxon>
        <taxon>Streptophyta</taxon>
        <taxon>Embryophyta</taxon>
        <taxon>Tracheophyta</taxon>
        <taxon>Spermatophyta</taxon>
        <taxon>Magnoliopsida</taxon>
        <taxon>eudicotyledons</taxon>
        <taxon>Gunneridae</taxon>
        <taxon>Pentapetalae</taxon>
        <taxon>rosids</taxon>
        <taxon>malvids</taxon>
        <taxon>Brassicales</taxon>
        <taxon>Brassicaceae</taxon>
        <taxon>Brassiceae</taxon>
        <taxon>Eruca</taxon>
    </lineage>
</organism>
<evidence type="ECO:0000313" key="3">
    <source>
        <dbReference type="Proteomes" id="UP001642260"/>
    </source>
</evidence>
<protein>
    <submittedName>
        <fullName evidence="2">Uncharacterized protein</fullName>
    </submittedName>
</protein>
<dbReference type="AlphaFoldDB" id="A0ABC8KTY4"/>
<name>A0ABC8KTY4_ERUVS</name>
<reference evidence="2 3" key="1">
    <citation type="submission" date="2022-03" db="EMBL/GenBank/DDBJ databases">
        <authorList>
            <person name="Macdonald S."/>
            <person name="Ahmed S."/>
            <person name="Newling K."/>
        </authorList>
    </citation>
    <scope>NUCLEOTIDE SEQUENCE [LARGE SCALE GENOMIC DNA]</scope>
</reference>
<feature type="compositionally biased region" description="Basic and acidic residues" evidence="1">
    <location>
        <begin position="21"/>
        <end position="50"/>
    </location>
</feature>
<keyword evidence="3" id="KW-1185">Reference proteome</keyword>
<dbReference type="Proteomes" id="UP001642260">
    <property type="component" value="Unassembled WGS sequence"/>
</dbReference>
<feature type="region of interest" description="Disordered" evidence="1">
    <location>
        <begin position="1"/>
        <end position="64"/>
    </location>
</feature>
<comment type="caution">
    <text evidence="2">The sequence shown here is derived from an EMBL/GenBank/DDBJ whole genome shotgun (WGS) entry which is preliminary data.</text>
</comment>
<proteinExistence type="predicted"/>